<dbReference type="KEGG" id="smo:SELMODRAFT_30948"/>
<dbReference type="Proteomes" id="UP000001514">
    <property type="component" value="Unassembled WGS sequence"/>
</dbReference>
<evidence type="ECO:0000259" key="9">
    <source>
        <dbReference type="Pfam" id="PF08263"/>
    </source>
</evidence>
<comment type="subcellular location">
    <subcellularLocation>
        <location evidence="2">Cell membrane</location>
    </subcellularLocation>
    <subcellularLocation>
        <location evidence="1">Membrane</location>
        <topology evidence="1">Single-pass membrane protein</topology>
    </subcellularLocation>
</comment>
<dbReference type="AlphaFoldDB" id="D8RUM9"/>
<sequence>DSSVLLSFKNSVEDPSKTLSSWNISDNFCQHWNGVACTTKGRVSVLELEHLTLPGSLLVSTINALPFLLELSVLGSNFTDAMNSSEHACSLEMIKLSSNQNMTFTSSFDAMLGCQGLKVLNLSNNQIDGKIEVPIGNALEVLDVSHNLFSGEVPLFLSSQCKRLRYLDLSHNHLTGELPVDLLKNCTNLQQISLAYNSFHGTSFPSIHSLPSLEFLDASFNNFTGPVPAIHENLKHLNLSSNSFNTTRENLCPSLNSSRLESLILVNNKLTGRVLDSVLNCSSLKMLDLSFNLLAGEIPSTICKQVPKLEHFLAWVNNLEGQLPPNLASCSNLTKIILTFNNLSGNIPPELLSNTKSLQWLSLSNNRLSGEFPDSLEHAKEMLVLQLSNNSLQGKLPSNMTVQTINLRGNSLSGRIPASLNEMESRLTAKSGGCKCSISFLPASFYGFSASSPSFIDVSFNKLVGGIPRELGSMQDASYISLAHNFLSGTIPVELGDLKNIIGMDLSFNGLQGSIPGSFSSLQSLTGLNVSHNNLSGPIPQGGQLATLDASSYAGNAGLCGFPLASC</sequence>
<keyword evidence="11" id="KW-1185">Reference proteome</keyword>
<dbReference type="Pfam" id="PF00560">
    <property type="entry name" value="LRR_1"/>
    <property type="match status" value="4"/>
</dbReference>
<evidence type="ECO:0000256" key="6">
    <source>
        <dbReference type="ARBA" id="ARBA00022729"/>
    </source>
</evidence>
<name>D8RUM9_SELML</name>
<dbReference type="Pfam" id="PF13855">
    <property type="entry name" value="LRR_8"/>
    <property type="match status" value="3"/>
</dbReference>
<keyword evidence="4" id="KW-1003">Cell membrane</keyword>
<dbReference type="InterPro" id="IPR051716">
    <property type="entry name" value="Plant_RL_S/T_kinase"/>
</dbReference>
<evidence type="ECO:0000313" key="10">
    <source>
        <dbReference type="EMBL" id="EFJ24059.1"/>
    </source>
</evidence>
<dbReference type="InterPro" id="IPR001611">
    <property type="entry name" value="Leu-rich_rpt"/>
</dbReference>
<keyword evidence="7" id="KW-0677">Repeat</keyword>
<dbReference type="PANTHER" id="PTHR48053:SF164">
    <property type="entry name" value="LEUCINE-RICH REPEAT-CONTAINING N-TERMINAL PLANT-TYPE DOMAIN-CONTAINING PROTEIN"/>
    <property type="match status" value="1"/>
</dbReference>
<keyword evidence="6" id="KW-0732">Signal</keyword>
<proteinExistence type="inferred from homology"/>
<dbReference type="PANTHER" id="PTHR48053">
    <property type="entry name" value="LEUCINE RICH REPEAT FAMILY PROTEIN, EXPRESSED"/>
    <property type="match status" value="1"/>
</dbReference>
<accession>D8RUM9</accession>
<dbReference type="Pfam" id="PF08263">
    <property type="entry name" value="LRRNT_2"/>
    <property type="match status" value="1"/>
</dbReference>
<keyword evidence="5" id="KW-0433">Leucine-rich repeat</keyword>
<reference evidence="10 11" key="1">
    <citation type="journal article" date="2011" name="Science">
        <title>The Selaginella genome identifies genetic changes associated with the evolution of vascular plants.</title>
        <authorList>
            <person name="Banks J.A."/>
            <person name="Nishiyama T."/>
            <person name="Hasebe M."/>
            <person name="Bowman J.L."/>
            <person name="Gribskov M."/>
            <person name="dePamphilis C."/>
            <person name="Albert V.A."/>
            <person name="Aono N."/>
            <person name="Aoyama T."/>
            <person name="Ambrose B.A."/>
            <person name="Ashton N.W."/>
            <person name="Axtell M.J."/>
            <person name="Barker E."/>
            <person name="Barker M.S."/>
            <person name="Bennetzen J.L."/>
            <person name="Bonawitz N.D."/>
            <person name="Chapple C."/>
            <person name="Cheng C."/>
            <person name="Correa L.G."/>
            <person name="Dacre M."/>
            <person name="DeBarry J."/>
            <person name="Dreyer I."/>
            <person name="Elias M."/>
            <person name="Engstrom E.M."/>
            <person name="Estelle M."/>
            <person name="Feng L."/>
            <person name="Finet C."/>
            <person name="Floyd S.K."/>
            <person name="Frommer W.B."/>
            <person name="Fujita T."/>
            <person name="Gramzow L."/>
            <person name="Gutensohn M."/>
            <person name="Harholt J."/>
            <person name="Hattori M."/>
            <person name="Heyl A."/>
            <person name="Hirai T."/>
            <person name="Hiwatashi Y."/>
            <person name="Ishikawa M."/>
            <person name="Iwata M."/>
            <person name="Karol K.G."/>
            <person name="Koehler B."/>
            <person name="Kolukisaoglu U."/>
            <person name="Kubo M."/>
            <person name="Kurata T."/>
            <person name="Lalonde S."/>
            <person name="Li K."/>
            <person name="Li Y."/>
            <person name="Litt A."/>
            <person name="Lyons E."/>
            <person name="Manning G."/>
            <person name="Maruyama T."/>
            <person name="Michael T.P."/>
            <person name="Mikami K."/>
            <person name="Miyazaki S."/>
            <person name="Morinaga S."/>
            <person name="Murata T."/>
            <person name="Mueller-Roeber B."/>
            <person name="Nelson D.R."/>
            <person name="Obara M."/>
            <person name="Oguri Y."/>
            <person name="Olmstead R.G."/>
            <person name="Onodera N."/>
            <person name="Petersen B.L."/>
            <person name="Pils B."/>
            <person name="Prigge M."/>
            <person name="Rensing S.A."/>
            <person name="Riano-Pachon D.M."/>
            <person name="Roberts A.W."/>
            <person name="Sato Y."/>
            <person name="Scheller H.V."/>
            <person name="Schulz B."/>
            <person name="Schulz C."/>
            <person name="Shakirov E.V."/>
            <person name="Shibagaki N."/>
            <person name="Shinohara N."/>
            <person name="Shippen D.E."/>
            <person name="Soerensen I."/>
            <person name="Sotooka R."/>
            <person name="Sugimoto N."/>
            <person name="Sugita M."/>
            <person name="Sumikawa N."/>
            <person name="Tanurdzic M."/>
            <person name="Theissen G."/>
            <person name="Ulvskov P."/>
            <person name="Wakazuki S."/>
            <person name="Weng J.K."/>
            <person name="Willats W.W."/>
            <person name="Wipf D."/>
            <person name="Wolf P.G."/>
            <person name="Yang L."/>
            <person name="Zimmer A.D."/>
            <person name="Zhu Q."/>
            <person name="Mitros T."/>
            <person name="Hellsten U."/>
            <person name="Loque D."/>
            <person name="Otillar R."/>
            <person name="Salamov A."/>
            <person name="Schmutz J."/>
            <person name="Shapiro H."/>
            <person name="Lindquist E."/>
            <person name="Lucas S."/>
            <person name="Rokhsar D."/>
            <person name="Grigoriev I.V."/>
        </authorList>
    </citation>
    <scope>NUCLEOTIDE SEQUENCE [LARGE SCALE GENOMIC DNA]</scope>
</reference>
<feature type="domain" description="Leucine-rich repeat-containing N-terminal plant-type" evidence="9">
    <location>
        <begin position="1"/>
        <end position="38"/>
    </location>
</feature>
<dbReference type="GO" id="GO:0004672">
    <property type="term" value="F:protein kinase activity"/>
    <property type="evidence" value="ECO:0000318"/>
    <property type="project" value="GO_Central"/>
</dbReference>
<evidence type="ECO:0000256" key="8">
    <source>
        <dbReference type="ARBA" id="ARBA00023136"/>
    </source>
</evidence>
<dbReference type="InterPro" id="IPR032675">
    <property type="entry name" value="LRR_dom_sf"/>
</dbReference>
<dbReference type="SUPFAM" id="SSF52058">
    <property type="entry name" value="L domain-like"/>
    <property type="match status" value="1"/>
</dbReference>
<dbReference type="InterPro" id="IPR013210">
    <property type="entry name" value="LRR_N_plant-typ"/>
</dbReference>
<protein>
    <recommendedName>
        <fullName evidence="9">Leucine-rich repeat-containing N-terminal plant-type domain-containing protein</fullName>
    </recommendedName>
</protein>
<dbReference type="PRINTS" id="PR00019">
    <property type="entry name" value="LEURICHRPT"/>
</dbReference>
<comment type="similarity">
    <text evidence="3">Belongs to the RLP family.</text>
</comment>
<dbReference type="EMBL" id="GL377590">
    <property type="protein sequence ID" value="EFJ24059.1"/>
    <property type="molecule type" value="Genomic_DNA"/>
</dbReference>
<evidence type="ECO:0000256" key="1">
    <source>
        <dbReference type="ARBA" id="ARBA00004167"/>
    </source>
</evidence>
<evidence type="ECO:0000256" key="2">
    <source>
        <dbReference type="ARBA" id="ARBA00004236"/>
    </source>
</evidence>
<gene>
    <name evidence="10" type="ORF">SELMODRAFT_30948</name>
</gene>
<dbReference type="Gramene" id="EFJ24059">
    <property type="protein sequence ID" value="EFJ24059"/>
    <property type="gene ID" value="SELMODRAFT_30948"/>
</dbReference>
<feature type="non-terminal residue" evidence="10">
    <location>
        <position position="1"/>
    </location>
</feature>
<evidence type="ECO:0000256" key="7">
    <source>
        <dbReference type="ARBA" id="ARBA00022737"/>
    </source>
</evidence>
<evidence type="ECO:0000256" key="3">
    <source>
        <dbReference type="ARBA" id="ARBA00009592"/>
    </source>
</evidence>
<evidence type="ECO:0000256" key="5">
    <source>
        <dbReference type="ARBA" id="ARBA00022614"/>
    </source>
</evidence>
<evidence type="ECO:0000313" key="11">
    <source>
        <dbReference type="Proteomes" id="UP000001514"/>
    </source>
</evidence>
<feature type="non-terminal residue" evidence="10">
    <location>
        <position position="567"/>
    </location>
</feature>
<evidence type="ECO:0000256" key="4">
    <source>
        <dbReference type="ARBA" id="ARBA00022475"/>
    </source>
</evidence>
<dbReference type="InParanoid" id="D8RUM9"/>
<dbReference type="HOGENOM" id="CLU_000288_22_4_1"/>
<dbReference type="GO" id="GO:0005886">
    <property type="term" value="C:plasma membrane"/>
    <property type="evidence" value="ECO:0007669"/>
    <property type="project" value="UniProtKB-SubCell"/>
</dbReference>
<organism evidence="11">
    <name type="scientific">Selaginella moellendorffii</name>
    <name type="common">Spikemoss</name>
    <dbReference type="NCBI Taxonomy" id="88036"/>
    <lineage>
        <taxon>Eukaryota</taxon>
        <taxon>Viridiplantae</taxon>
        <taxon>Streptophyta</taxon>
        <taxon>Embryophyta</taxon>
        <taxon>Tracheophyta</taxon>
        <taxon>Lycopodiopsida</taxon>
        <taxon>Selaginellales</taxon>
        <taxon>Selaginellaceae</taxon>
        <taxon>Selaginella</taxon>
    </lineage>
</organism>
<dbReference type="PROSITE" id="PS51450">
    <property type="entry name" value="LRR"/>
    <property type="match status" value="1"/>
</dbReference>
<dbReference type="FunFam" id="3.80.10.10:FF:000213">
    <property type="entry name" value="Tyrosine-sulfated glycopeptide receptor 1"/>
    <property type="match status" value="1"/>
</dbReference>
<keyword evidence="8" id="KW-0472">Membrane</keyword>
<dbReference type="Gene3D" id="3.80.10.10">
    <property type="entry name" value="Ribonuclease Inhibitor"/>
    <property type="match status" value="6"/>
</dbReference>
<dbReference type="eggNOG" id="ENOG502QS1K">
    <property type="taxonomic scope" value="Eukaryota"/>
</dbReference>
<dbReference type="OMA" id="FWSATWR"/>